<comment type="pathway">
    <text evidence="4">Porphyrin-containing compound metabolism; protoporphyrin-IX biosynthesis; 5-aminolevulinate from L-glutamyl-tRNA(Glu): step 1/2.</text>
</comment>
<feature type="binding site" evidence="4">
    <location>
        <position position="109"/>
    </location>
    <ligand>
        <name>substrate</name>
    </ligand>
</feature>
<dbReference type="GO" id="GO:0050661">
    <property type="term" value="F:NADP binding"/>
    <property type="evidence" value="ECO:0007669"/>
    <property type="project" value="InterPro"/>
</dbReference>
<dbReference type="NCBIfam" id="TIGR01035">
    <property type="entry name" value="hemA"/>
    <property type="match status" value="1"/>
</dbReference>
<evidence type="ECO:0000259" key="6">
    <source>
        <dbReference type="Pfam" id="PF05201"/>
    </source>
</evidence>
<keyword evidence="3 4" id="KW-0627">Porphyrin biosynthesis</keyword>
<proteinExistence type="inferred from homology"/>
<comment type="subunit">
    <text evidence="4">Homodimer.</text>
</comment>
<dbReference type="PANTHER" id="PTHR43013:SF1">
    <property type="entry name" value="GLUTAMYL-TRNA REDUCTASE"/>
    <property type="match status" value="1"/>
</dbReference>
<comment type="domain">
    <text evidence="4">Possesses an unusual extended V-shaped dimeric structure with each monomer consisting of three distinct domains arranged along a curved 'spinal' alpha-helix. The N-terminal catalytic domain specifically recognizes the glutamate moiety of the substrate. The second domain is the NADPH-binding domain, and the third C-terminal domain is responsible for dimerization.</text>
</comment>
<dbReference type="AlphaFoldDB" id="E3HDD6"/>
<protein>
    <recommendedName>
        <fullName evidence="4">Glutamyl-tRNA reductase</fullName>
        <shortName evidence="4">GluTR</shortName>
        <ecNumber evidence="4">1.2.1.70</ecNumber>
    </recommendedName>
</protein>
<reference evidence="7 8" key="1">
    <citation type="journal article" date="2010" name="Stand. Genomic Sci.">
        <title>Complete genome sequence of Ilyobacter polytropus type strain (CuHbu1).</title>
        <authorList>
            <person name="Sikorski J."/>
            <person name="Chertkov O."/>
            <person name="Lapidus A."/>
            <person name="Nolan M."/>
            <person name="Lucas S."/>
            <person name="Del Rio T.G."/>
            <person name="Tice H."/>
            <person name="Cheng J.F."/>
            <person name="Tapia R."/>
            <person name="Han C."/>
            <person name="Goodwin L."/>
            <person name="Pitluck S."/>
            <person name="Liolios K."/>
            <person name="Ivanova N."/>
            <person name="Mavromatis K."/>
            <person name="Mikhailova N."/>
            <person name="Pati A."/>
            <person name="Chen A."/>
            <person name="Palaniappan K."/>
            <person name="Land M."/>
            <person name="Hauser L."/>
            <person name="Chang Y.J."/>
            <person name="Jeffries C.D."/>
            <person name="Brambilla E."/>
            <person name="Yasawong M."/>
            <person name="Rohde M."/>
            <person name="Pukall R."/>
            <person name="Spring S."/>
            <person name="Goker M."/>
            <person name="Woyke T."/>
            <person name="Bristow J."/>
            <person name="Eisen J.A."/>
            <person name="Markowitz V."/>
            <person name="Hugenholtz P."/>
            <person name="Kyrpides N.C."/>
            <person name="Klenk H.P."/>
        </authorList>
    </citation>
    <scope>NUCLEOTIDE SEQUENCE [LARGE SCALE GENOMIC DNA]</scope>
    <source>
        <strain evidence="8">ATCC 51220 / DSM 2926 / LMG 16218 / CuHBu1</strain>
        <plasmid evidence="8">pILYOP01</plasmid>
    </source>
</reference>
<dbReference type="HOGENOM" id="CLU_035113_1_2_0"/>
<dbReference type="PANTHER" id="PTHR43013">
    <property type="entry name" value="GLUTAMYL-TRNA REDUCTASE"/>
    <property type="match status" value="1"/>
</dbReference>
<keyword evidence="7" id="KW-0614">Plasmid</keyword>
<accession>E3HDD6</accession>
<evidence type="ECO:0000259" key="5">
    <source>
        <dbReference type="Pfam" id="PF01488"/>
    </source>
</evidence>
<keyword evidence="2 4" id="KW-0560">Oxidoreductase</keyword>
<dbReference type="GO" id="GO:0019353">
    <property type="term" value="P:protoporphyrinogen IX biosynthetic process from glutamate"/>
    <property type="evidence" value="ECO:0007669"/>
    <property type="project" value="TreeGrafter"/>
</dbReference>
<dbReference type="Gene3D" id="3.40.50.720">
    <property type="entry name" value="NAD(P)-binding Rossmann-like Domain"/>
    <property type="match status" value="1"/>
</dbReference>
<dbReference type="GO" id="GO:0008883">
    <property type="term" value="F:glutamyl-tRNA reductase activity"/>
    <property type="evidence" value="ECO:0007669"/>
    <property type="project" value="UniProtKB-UniRule"/>
</dbReference>
<feature type="domain" description="Glutamyl-tRNA reductase N-terminal" evidence="6">
    <location>
        <begin position="7"/>
        <end position="144"/>
    </location>
</feature>
<dbReference type="Proteomes" id="UP000006875">
    <property type="component" value="Plasmid pILYOP01"/>
</dbReference>
<feature type="active site" description="Nucleophile" evidence="4">
    <location>
        <position position="49"/>
    </location>
</feature>
<dbReference type="Pfam" id="PF05201">
    <property type="entry name" value="GlutR_N"/>
    <property type="match status" value="1"/>
</dbReference>
<dbReference type="RefSeq" id="WP_013388795.1">
    <property type="nucleotide sequence ID" value="NC_014633.1"/>
</dbReference>
<dbReference type="CDD" id="cd05213">
    <property type="entry name" value="NAD_bind_Glutamyl_tRNA_reduct"/>
    <property type="match status" value="1"/>
</dbReference>
<dbReference type="SUPFAM" id="SSF51735">
    <property type="entry name" value="NAD(P)-binding Rossmann-fold domains"/>
    <property type="match status" value="1"/>
</dbReference>
<dbReference type="InterPro" id="IPR006151">
    <property type="entry name" value="Shikm_DH/Glu-tRNA_Rdtase"/>
</dbReference>
<dbReference type="InterPro" id="IPR015895">
    <property type="entry name" value="4pyrrol_synth_GluRdtase_N"/>
</dbReference>
<gene>
    <name evidence="4" type="primary">hemA</name>
    <name evidence="7" type="ordered locus">Ilyop_2376</name>
</gene>
<geneLocation type="plasmid" evidence="7 8">
    <name>pILYOP01</name>
</geneLocation>
<comment type="similarity">
    <text evidence="4">Belongs to the glutamyl-tRNA reductase family.</text>
</comment>
<dbReference type="PROSITE" id="PS00747">
    <property type="entry name" value="GLUTR"/>
    <property type="match status" value="1"/>
</dbReference>
<comment type="catalytic activity">
    <reaction evidence="4">
        <text>(S)-4-amino-5-oxopentanoate + tRNA(Glu) + NADP(+) = L-glutamyl-tRNA(Glu) + NADPH + H(+)</text>
        <dbReference type="Rhea" id="RHEA:12344"/>
        <dbReference type="Rhea" id="RHEA-COMP:9663"/>
        <dbReference type="Rhea" id="RHEA-COMP:9680"/>
        <dbReference type="ChEBI" id="CHEBI:15378"/>
        <dbReference type="ChEBI" id="CHEBI:57501"/>
        <dbReference type="ChEBI" id="CHEBI:57783"/>
        <dbReference type="ChEBI" id="CHEBI:58349"/>
        <dbReference type="ChEBI" id="CHEBI:78442"/>
        <dbReference type="ChEBI" id="CHEBI:78520"/>
        <dbReference type="EC" id="1.2.1.70"/>
    </reaction>
</comment>
<dbReference type="EC" id="1.2.1.70" evidence="4"/>
<dbReference type="SUPFAM" id="SSF69742">
    <property type="entry name" value="Glutamyl tRNA-reductase catalytic, N-terminal domain"/>
    <property type="match status" value="1"/>
</dbReference>
<dbReference type="EMBL" id="CP002282">
    <property type="protein sequence ID" value="ADO84136.1"/>
    <property type="molecule type" value="Genomic_DNA"/>
</dbReference>
<dbReference type="InterPro" id="IPR036291">
    <property type="entry name" value="NAD(P)-bd_dom_sf"/>
</dbReference>
<dbReference type="InterPro" id="IPR018214">
    <property type="entry name" value="GluRdtase_CS"/>
</dbReference>
<name>E3HDD6_ILYPC</name>
<feature type="binding site" evidence="4">
    <location>
        <position position="98"/>
    </location>
    <ligand>
        <name>substrate</name>
    </ligand>
</feature>
<comment type="caution">
    <text evidence="4">Lacks conserved residue(s) required for the propagation of feature annotation.</text>
</comment>
<evidence type="ECO:0000256" key="2">
    <source>
        <dbReference type="ARBA" id="ARBA00023002"/>
    </source>
</evidence>
<keyword evidence="1 4" id="KW-0521">NADP</keyword>
<dbReference type="HAMAP" id="MF_00087">
    <property type="entry name" value="Glu_tRNA_reductase"/>
    <property type="match status" value="1"/>
</dbReference>
<feature type="binding site" evidence="4">
    <location>
        <begin position="48"/>
        <end position="51"/>
    </location>
    <ligand>
        <name>substrate</name>
    </ligand>
</feature>
<evidence type="ECO:0000313" key="7">
    <source>
        <dbReference type="EMBL" id="ADO84136.1"/>
    </source>
</evidence>
<evidence type="ECO:0000313" key="8">
    <source>
        <dbReference type="Proteomes" id="UP000006875"/>
    </source>
</evidence>
<dbReference type="Gene3D" id="3.30.460.30">
    <property type="entry name" value="Glutamyl-tRNA reductase, N-terminal domain"/>
    <property type="match status" value="1"/>
</dbReference>
<feature type="binding site" evidence="4">
    <location>
        <begin position="103"/>
        <end position="105"/>
    </location>
    <ligand>
        <name>substrate</name>
    </ligand>
</feature>
<dbReference type="InterPro" id="IPR036343">
    <property type="entry name" value="GluRdtase_N_sf"/>
</dbReference>
<evidence type="ECO:0000256" key="1">
    <source>
        <dbReference type="ARBA" id="ARBA00022857"/>
    </source>
</evidence>
<organism evidence="7 8">
    <name type="scientific">Ilyobacter polytropus (strain ATCC 51220 / DSM 2926 / LMG 16218 / CuHBu1)</name>
    <dbReference type="NCBI Taxonomy" id="572544"/>
    <lineage>
        <taxon>Bacteria</taxon>
        <taxon>Fusobacteriati</taxon>
        <taxon>Fusobacteriota</taxon>
        <taxon>Fusobacteriia</taxon>
        <taxon>Fusobacteriales</taxon>
        <taxon>Fusobacteriaceae</taxon>
        <taxon>Ilyobacter</taxon>
    </lineage>
</organism>
<feature type="domain" description="Quinate/shikimate 5-dehydrogenase/glutamyl-tRNA reductase" evidence="5">
    <location>
        <begin position="163"/>
        <end position="290"/>
    </location>
</feature>
<evidence type="ECO:0000256" key="3">
    <source>
        <dbReference type="ARBA" id="ARBA00023244"/>
    </source>
</evidence>
<comment type="miscellaneous">
    <text evidence="4">During catalysis, the active site Cys acts as a nucleophile attacking the alpha-carbonyl group of tRNA-bound glutamate with the formation of a thioester intermediate between enzyme and glutamate, and the concomitant release of tRNA(Glu). The thioester intermediate is finally reduced by direct hydride transfer from NADPH, to form the product GSA.</text>
</comment>
<keyword evidence="8" id="KW-1185">Reference proteome</keyword>
<evidence type="ECO:0000256" key="4">
    <source>
        <dbReference type="HAMAP-Rule" id="MF_00087"/>
    </source>
</evidence>
<feature type="binding site" evidence="4">
    <location>
        <begin position="178"/>
        <end position="183"/>
    </location>
    <ligand>
        <name>NADP(+)</name>
        <dbReference type="ChEBI" id="CHEBI:58349"/>
    </ligand>
</feature>
<sequence>MDNFYAVGIDHKKVDMGGRESFIQKNPTEIFDELLGNKKIKGYVNLSTCLRIEYYIHVEEGFTEDEIVGLFPSQEELFVKRGENALHYLFRVICGFESVIKGEDQILAQVKKAHYDSVEVGTTSKVLNVIFNKAIEVGKKFRNESQIAHNALSLEAISLKFIKNNVENLEDKNVLILGVGDLSQGILYLLKKSKVKNIVVTNRSHHKALVLKDSYDVDVITFDQKVKMAIDSDVIISATSAPHFVLKSEELMGKLDDGRKRFFLDLAVPRDIDEKLGDLPNVDIYNLDHIWETYEKNVTKRENRLKEYSHLITEQIENVKKWFEYRERIA</sequence>
<dbReference type="Pfam" id="PF01488">
    <property type="entry name" value="Shikimate_DH"/>
    <property type="match status" value="1"/>
</dbReference>
<dbReference type="UniPathway" id="UPA00251">
    <property type="reaction ID" value="UER00316"/>
</dbReference>
<dbReference type="InterPro" id="IPR000343">
    <property type="entry name" value="4pyrrol_synth_GluRdtase"/>
</dbReference>
<comment type="function">
    <text evidence="4">Catalyzes the NADPH-dependent reduction of glutamyl-tRNA(Glu) to glutamate 1-semialdehyde (GSA).</text>
</comment>
<dbReference type="KEGG" id="ipo:Ilyop_2376"/>